<sequence>MTPATRQRLATILERELDAVAVQIVPNGADPGPDGDGKTLRWDLGRGCQLVVTFAAPIVDRAEKEARLATLIESFADLFGEVAAEVPRPRPEPAEALRVELSALAGRAGALGALVIDATSPVVWGASEAPTGTDDPEAEARVAETFARAHAAGISWVELVRRPGSLTIPPPGERKEPEEPSARRFRLVPPVDELAPLSAEDREAIGRRVQLARAAITRVRKNPTMAELHRGEHLHEAVLEEGLGYLARSFATIYVLVLVYPGPFDELGAERAVTRTLPAIERLVVALPPDDAPTHGGKGAVVALRPRRRK</sequence>
<dbReference type="AlphaFoldDB" id="A0A9X4AYG9"/>
<name>A0A9X4AYG9_9BACT</name>
<protein>
    <submittedName>
        <fullName evidence="1">Uncharacterized protein</fullName>
    </submittedName>
</protein>
<evidence type="ECO:0000313" key="2">
    <source>
        <dbReference type="Proteomes" id="UP001151081"/>
    </source>
</evidence>
<accession>A0A9X4AYG9</accession>
<dbReference type="RefSeq" id="WP_272429165.1">
    <property type="nucleotide sequence ID" value="NZ_JAGTJJ010000123.1"/>
</dbReference>
<dbReference type="Proteomes" id="UP001151081">
    <property type="component" value="Unassembled WGS sequence"/>
</dbReference>
<organism evidence="1 2">
    <name type="scientific">Polyangium jinanense</name>
    <dbReference type="NCBI Taxonomy" id="2829994"/>
    <lineage>
        <taxon>Bacteria</taxon>
        <taxon>Pseudomonadati</taxon>
        <taxon>Myxococcota</taxon>
        <taxon>Polyangia</taxon>
        <taxon>Polyangiales</taxon>
        <taxon>Polyangiaceae</taxon>
        <taxon>Polyangium</taxon>
    </lineage>
</organism>
<gene>
    <name evidence="1" type="ORF">KEG57_54355</name>
</gene>
<proteinExistence type="predicted"/>
<keyword evidence="2" id="KW-1185">Reference proteome</keyword>
<reference evidence="1 2" key="1">
    <citation type="submission" date="2021-04" db="EMBL/GenBank/DDBJ databases">
        <title>Genome analysis of Polyangium sp.</title>
        <authorList>
            <person name="Li Y."/>
            <person name="Wang J."/>
        </authorList>
    </citation>
    <scope>NUCLEOTIDE SEQUENCE [LARGE SCALE GENOMIC DNA]</scope>
    <source>
        <strain evidence="1 2">SDU14</strain>
    </source>
</reference>
<comment type="caution">
    <text evidence="1">The sequence shown here is derived from an EMBL/GenBank/DDBJ whole genome shotgun (WGS) entry which is preliminary data.</text>
</comment>
<evidence type="ECO:0000313" key="1">
    <source>
        <dbReference type="EMBL" id="MDC3989554.1"/>
    </source>
</evidence>
<dbReference type="EMBL" id="JAGTJJ010000123">
    <property type="protein sequence ID" value="MDC3989554.1"/>
    <property type="molecule type" value="Genomic_DNA"/>
</dbReference>